<dbReference type="OMA" id="VAVEYKF"/>
<dbReference type="EMBL" id="KL987250">
    <property type="protein sequence ID" value="KFK22620.1"/>
    <property type="molecule type" value="Genomic_DNA"/>
</dbReference>
<protein>
    <submittedName>
        <fullName evidence="2">Uncharacterized protein</fullName>
    </submittedName>
</protein>
<evidence type="ECO:0000256" key="1">
    <source>
        <dbReference type="SAM" id="MobiDB-lite"/>
    </source>
</evidence>
<evidence type="ECO:0000313" key="3">
    <source>
        <dbReference type="Proteomes" id="UP000029120"/>
    </source>
</evidence>
<dbReference type="Proteomes" id="UP000029120">
    <property type="component" value="Unassembled WGS sequence"/>
</dbReference>
<gene>
    <name evidence="2" type="ORF">AALP_AAs69552U000100</name>
</gene>
<keyword evidence="3" id="KW-1185">Reference proteome</keyword>
<feature type="compositionally biased region" description="Acidic residues" evidence="1">
    <location>
        <begin position="112"/>
        <end position="142"/>
    </location>
</feature>
<dbReference type="Gramene" id="KFK22620">
    <property type="protein sequence ID" value="KFK22620"/>
    <property type="gene ID" value="AALP_AAs69552U000100"/>
</dbReference>
<dbReference type="OrthoDB" id="1096464at2759"/>
<accession>A0A087FYB8</accession>
<proteinExistence type="predicted"/>
<feature type="region of interest" description="Disordered" evidence="1">
    <location>
        <begin position="112"/>
        <end position="170"/>
    </location>
</feature>
<name>A0A087FYB8_ARAAL</name>
<evidence type="ECO:0000313" key="2">
    <source>
        <dbReference type="EMBL" id="KFK22620.1"/>
    </source>
</evidence>
<feature type="non-terminal residue" evidence="2">
    <location>
        <position position="219"/>
    </location>
</feature>
<dbReference type="AlphaFoldDB" id="A0A087FYB8"/>
<reference evidence="3" key="1">
    <citation type="journal article" date="2015" name="Nat. Plants">
        <title>Genome expansion of Arabis alpina linked with retrotransposition and reduced symmetric DNA methylation.</title>
        <authorList>
            <person name="Willing E.M."/>
            <person name="Rawat V."/>
            <person name="Mandakova T."/>
            <person name="Maumus F."/>
            <person name="James G.V."/>
            <person name="Nordstroem K.J."/>
            <person name="Becker C."/>
            <person name="Warthmann N."/>
            <person name="Chica C."/>
            <person name="Szarzynska B."/>
            <person name="Zytnicki M."/>
            <person name="Albani M.C."/>
            <person name="Kiefer C."/>
            <person name="Bergonzi S."/>
            <person name="Castaings L."/>
            <person name="Mateos J.L."/>
            <person name="Berns M.C."/>
            <person name="Bujdoso N."/>
            <person name="Piofczyk T."/>
            <person name="de Lorenzo L."/>
            <person name="Barrero-Sicilia C."/>
            <person name="Mateos I."/>
            <person name="Piednoel M."/>
            <person name="Hagmann J."/>
            <person name="Chen-Min-Tao R."/>
            <person name="Iglesias-Fernandez R."/>
            <person name="Schuster S.C."/>
            <person name="Alonso-Blanco C."/>
            <person name="Roudier F."/>
            <person name="Carbonero P."/>
            <person name="Paz-Ares J."/>
            <person name="Davis S.J."/>
            <person name="Pecinka A."/>
            <person name="Quesneville H."/>
            <person name="Colot V."/>
            <person name="Lysak M.A."/>
            <person name="Weigel D."/>
            <person name="Coupland G."/>
            <person name="Schneeberger K."/>
        </authorList>
    </citation>
    <scope>NUCLEOTIDE SEQUENCE [LARGE SCALE GENOMIC DNA]</scope>
    <source>
        <strain evidence="3">cv. Pajares</strain>
    </source>
</reference>
<organism evidence="2 3">
    <name type="scientific">Arabis alpina</name>
    <name type="common">Alpine rock-cress</name>
    <dbReference type="NCBI Taxonomy" id="50452"/>
    <lineage>
        <taxon>Eukaryota</taxon>
        <taxon>Viridiplantae</taxon>
        <taxon>Streptophyta</taxon>
        <taxon>Embryophyta</taxon>
        <taxon>Tracheophyta</taxon>
        <taxon>Spermatophyta</taxon>
        <taxon>Magnoliopsida</taxon>
        <taxon>eudicotyledons</taxon>
        <taxon>Gunneridae</taxon>
        <taxon>Pentapetalae</taxon>
        <taxon>rosids</taxon>
        <taxon>malvids</taxon>
        <taxon>Brassicales</taxon>
        <taxon>Brassicaceae</taxon>
        <taxon>Arabideae</taxon>
        <taxon>Arabis</taxon>
    </lineage>
</organism>
<sequence length="219" mass="24221">MVQLAVVFGEWIMKDGVWQFVVDNLRGGRLFFLSDGCTHGDLLEMLQVDYELDKKRELVEITYSLPETMMQHMAPDTPPVHVTNDRQVRNLIELSRAHVIRLCVSSQFEIDGGNDEFDEASDDDDDEGGDEENNAIGDDNEFSDGTRNGDNDAIGGDDIEDGDGVNSISIDGVGISEDYSLYGKLQDDPEDDISFDGVGGIERCLGVVGRSNTTWSWSD</sequence>